<dbReference type="Proteomes" id="UP000598146">
    <property type="component" value="Unassembled WGS sequence"/>
</dbReference>
<proteinExistence type="predicted"/>
<gene>
    <name evidence="1" type="ORF">I4J89_02015</name>
</gene>
<evidence type="ECO:0000313" key="1">
    <source>
        <dbReference type="EMBL" id="MBG0560241.1"/>
    </source>
</evidence>
<comment type="caution">
    <text evidence="1">The sequence shown here is derived from an EMBL/GenBank/DDBJ whole genome shotgun (WGS) entry which is preliminary data.</text>
</comment>
<dbReference type="EMBL" id="JADQTO010000001">
    <property type="protein sequence ID" value="MBG0560241.1"/>
    <property type="molecule type" value="Genomic_DNA"/>
</dbReference>
<reference evidence="1" key="1">
    <citation type="submission" date="2020-11" db="EMBL/GenBank/DDBJ databases">
        <title>Isolation and identification of active actinomycetes.</title>
        <authorList>
            <person name="Sun X."/>
        </authorList>
    </citation>
    <scope>NUCLEOTIDE SEQUENCE</scope>
    <source>
        <strain evidence="1">NEAU-A11</strain>
    </source>
</reference>
<evidence type="ECO:0000313" key="2">
    <source>
        <dbReference type="Proteomes" id="UP000598146"/>
    </source>
</evidence>
<accession>A0A931C347</accession>
<dbReference type="RefSeq" id="WP_196412042.1">
    <property type="nucleotide sequence ID" value="NZ_JADQTO010000001.1"/>
</dbReference>
<keyword evidence="2" id="KW-1185">Reference proteome</keyword>
<name>A0A931C347_9ACTN</name>
<sequence length="90" mass="9366">MGTGLGDAVEAGAILAETGEIGPRLVGFAAVDDWRLAAFEGEALTWWSAADVAGLLAVIWFGSLQTLPRAGMIPRSCCGVPPGVRRRPNT</sequence>
<organism evidence="1 2">
    <name type="scientific">Actinoplanes aureus</name>
    <dbReference type="NCBI Taxonomy" id="2792083"/>
    <lineage>
        <taxon>Bacteria</taxon>
        <taxon>Bacillati</taxon>
        <taxon>Actinomycetota</taxon>
        <taxon>Actinomycetes</taxon>
        <taxon>Micromonosporales</taxon>
        <taxon>Micromonosporaceae</taxon>
        <taxon>Actinoplanes</taxon>
    </lineage>
</organism>
<protein>
    <submittedName>
        <fullName evidence="1">Uncharacterized protein</fullName>
    </submittedName>
</protein>
<dbReference type="AlphaFoldDB" id="A0A931C347"/>